<protein>
    <recommendedName>
        <fullName evidence="4">Lipoprotein</fullName>
    </recommendedName>
</protein>
<reference evidence="2" key="1">
    <citation type="submission" date="2020-08" db="EMBL/GenBank/DDBJ databases">
        <title>Hyunsoonleella sp. strain SJ7 genome sequencing and assembly.</title>
        <authorList>
            <person name="Kim I."/>
        </authorList>
    </citation>
    <scope>NUCLEOTIDE SEQUENCE</scope>
    <source>
        <strain evidence="2">SJ7</strain>
    </source>
</reference>
<evidence type="ECO:0008006" key="4">
    <source>
        <dbReference type="Google" id="ProtNLM"/>
    </source>
</evidence>
<evidence type="ECO:0000313" key="2">
    <source>
        <dbReference type="EMBL" id="MBC3757307.1"/>
    </source>
</evidence>
<evidence type="ECO:0000313" key="3">
    <source>
        <dbReference type="Proteomes" id="UP000656244"/>
    </source>
</evidence>
<comment type="caution">
    <text evidence="2">The sequence shown here is derived from an EMBL/GenBank/DDBJ whole genome shotgun (WGS) entry which is preliminary data.</text>
</comment>
<dbReference type="PROSITE" id="PS51257">
    <property type="entry name" value="PROKAR_LIPOPROTEIN"/>
    <property type="match status" value="1"/>
</dbReference>
<feature type="signal peptide" evidence="1">
    <location>
        <begin position="1"/>
        <end position="25"/>
    </location>
</feature>
<dbReference type="Proteomes" id="UP000656244">
    <property type="component" value="Unassembled WGS sequence"/>
</dbReference>
<keyword evidence="1" id="KW-0732">Signal</keyword>
<feature type="chain" id="PRO_5036873141" description="Lipoprotein" evidence="1">
    <location>
        <begin position="26"/>
        <end position="257"/>
    </location>
</feature>
<dbReference type="EMBL" id="JACNMF010000001">
    <property type="protein sequence ID" value="MBC3757307.1"/>
    <property type="molecule type" value="Genomic_DNA"/>
</dbReference>
<gene>
    <name evidence="2" type="ORF">H7U19_02750</name>
</gene>
<keyword evidence="3" id="KW-1185">Reference proteome</keyword>
<dbReference type="RefSeq" id="WP_186558395.1">
    <property type="nucleotide sequence ID" value="NZ_JACNMF010000001.1"/>
</dbReference>
<name>A0A923HF46_9FLAO</name>
<accession>A0A923HF46</accession>
<sequence>MKAIKLCGILVIVILLASCSTNDNDAVNLANATSQQGCPNLVGPTAVYWDAANGIPAPFSSIPIMPDPKVRFTHSFPNINMSFDVPQGYTATEIAIPNSAFGADIRRSNNDVQNKVFWRYYPVVSFTTTNIDQIRAIVINDLLVNEYGFNGTPIVDCAPPTQVADFGGISRAVSNRAIRFGNTRAIISVAVVPTPLGSSATISISAGPINEYDNLVMNVFFPITFELLLPDRESLSDRDNDGVPDIFDVAPDNPNIS</sequence>
<organism evidence="2 3">
    <name type="scientific">Hyunsoonleella aquatilis</name>
    <dbReference type="NCBI Taxonomy" id="2762758"/>
    <lineage>
        <taxon>Bacteria</taxon>
        <taxon>Pseudomonadati</taxon>
        <taxon>Bacteroidota</taxon>
        <taxon>Flavobacteriia</taxon>
        <taxon>Flavobacteriales</taxon>
        <taxon>Flavobacteriaceae</taxon>
    </lineage>
</organism>
<evidence type="ECO:0000256" key="1">
    <source>
        <dbReference type="SAM" id="SignalP"/>
    </source>
</evidence>
<dbReference type="AlphaFoldDB" id="A0A923HF46"/>
<proteinExistence type="predicted"/>